<dbReference type="PANTHER" id="PTHR42767:SF1">
    <property type="entry name" value="ENDO-BETA-1,6-GALACTANASE-LIKE DOMAIN-CONTAINING PROTEIN"/>
    <property type="match status" value="1"/>
</dbReference>
<dbReference type="Gene3D" id="3.20.20.80">
    <property type="entry name" value="Glycosidases"/>
    <property type="match status" value="1"/>
</dbReference>
<dbReference type="AlphaFoldDB" id="A0A5S4H7K0"/>
<dbReference type="InterPro" id="IPR017853">
    <property type="entry name" value="GH"/>
</dbReference>
<name>A0A5S4H7K0_9ACTN</name>
<dbReference type="SUPFAM" id="SSF51445">
    <property type="entry name" value="(Trans)glycosidases"/>
    <property type="match status" value="1"/>
</dbReference>
<reference evidence="2 3" key="1">
    <citation type="submission" date="2019-05" db="EMBL/GenBank/DDBJ databases">
        <title>Draft genome sequence of Actinomadura geliboluensis A8036.</title>
        <authorList>
            <person name="Saricaoglu S."/>
            <person name="Isik K."/>
        </authorList>
    </citation>
    <scope>NUCLEOTIDE SEQUENCE [LARGE SCALE GENOMIC DNA]</scope>
    <source>
        <strain evidence="2 3">A8036</strain>
    </source>
</reference>
<dbReference type="PANTHER" id="PTHR42767">
    <property type="entry name" value="ENDO-BETA-1,6-GALACTANASE"/>
    <property type="match status" value="1"/>
</dbReference>
<dbReference type="Pfam" id="PF14587">
    <property type="entry name" value="Glyco_hydr_30_2"/>
    <property type="match status" value="1"/>
</dbReference>
<gene>
    <name evidence="2" type="ORF">ETD96_08050</name>
</gene>
<feature type="domain" description="Endo-beta-1,6-galactanase-like" evidence="1">
    <location>
        <begin position="30"/>
        <end position="220"/>
    </location>
</feature>
<protein>
    <submittedName>
        <fullName evidence="2">Beta-1,6-galactanase</fullName>
    </submittedName>
</protein>
<proteinExistence type="predicted"/>
<comment type="caution">
    <text evidence="2">The sequence shown here is derived from an EMBL/GenBank/DDBJ whole genome shotgun (WGS) entry which is preliminary data.</text>
</comment>
<dbReference type="OrthoDB" id="9806701at2"/>
<dbReference type="Gene3D" id="2.60.40.1180">
    <property type="entry name" value="Golgi alpha-mannosidase II"/>
    <property type="match status" value="1"/>
</dbReference>
<evidence type="ECO:0000259" key="1">
    <source>
        <dbReference type="Pfam" id="PF14587"/>
    </source>
</evidence>
<keyword evidence="3" id="KW-1185">Reference proteome</keyword>
<dbReference type="InterPro" id="IPR039514">
    <property type="entry name" value="6GAL-like"/>
</dbReference>
<dbReference type="Proteomes" id="UP000305238">
    <property type="component" value="Unassembled WGS sequence"/>
</dbReference>
<dbReference type="InterPro" id="IPR039743">
    <property type="entry name" value="6GAL/EXGAL"/>
</dbReference>
<evidence type="ECO:0000313" key="2">
    <source>
        <dbReference type="EMBL" id="TMR40966.1"/>
    </source>
</evidence>
<dbReference type="GO" id="GO:0004553">
    <property type="term" value="F:hydrolase activity, hydrolyzing O-glycosyl compounds"/>
    <property type="evidence" value="ECO:0007669"/>
    <property type="project" value="InterPro"/>
</dbReference>
<dbReference type="InterPro" id="IPR013780">
    <property type="entry name" value="Glyco_hydro_b"/>
</dbReference>
<accession>A0A5S4H7K0</accession>
<dbReference type="EMBL" id="VCKZ01000036">
    <property type="protein sequence ID" value="TMR40966.1"/>
    <property type="molecule type" value="Genomic_DNA"/>
</dbReference>
<organism evidence="2 3">
    <name type="scientific">Actinomadura geliboluensis</name>
    <dbReference type="NCBI Taxonomy" id="882440"/>
    <lineage>
        <taxon>Bacteria</taxon>
        <taxon>Bacillati</taxon>
        <taxon>Actinomycetota</taxon>
        <taxon>Actinomycetes</taxon>
        <taxon>Streptosporangiales</taxon>
        <taxon>Thermomonosporaceae</taxon>
        <taxon>Actinomadura</taxon>
    </lineage>
</organism>
<sequence length="470" mass="51902">MRGDETRVIEPRGAYIWDGWGTCLSWWANTELGRRDDLAAALFGLDPVHVGTTGGEVELPGLGLNIVRYNLGACTWTGTGMVESPAIVRRKQIETFGDGDAWNPDADPNQRSMLAKARDHGADAFEMFSVSPPWWMTVTGNPSGAERGDVDNLEFAYQEAFADYIAAVARHARDEWGIRFGSVEAFNEPSLASWHARQNQEGCHFTLGAQEAVLAHLRRALDARDLPDVLIAASDECRYAEATGTWKNFTEDTRRLVGRVNVHGYERDDGGRSRAALREAVGADTPVWQTEYSEGEPDGLTMALSIGRDVHHLRIRAWSCWQPVEALDWGLLDGEYDDATPNPAGGANGTLEGRVGGVNPKYYVLAHYTRHIRPNARILDSNHPHTVAAHDPTTGRLALVTANDNKPRNVTYDLRALTEDANPVRAWTTDPTSAHHYTRTPDTHLQDGRLTVTHAPNTVTTLEIEDVQIP</sequence>
<dbReference type="RefSeq" id="WP_138635661.1">
    <property type="nucleotide sequence ID" value="NZ_JASWDG010000108.1"/>
</dbReference>
<evidence type="ECO:0000313" key="3">
    <source>
        <dbReference type="Proteomes" id="UP000305238"/>
    </source>
</evidence>